<dbReference type="OMA" id="YPTKMDE"/>
<dbReference type="EMBL" id="GL451506">
    <property type="protein sequence ID" value="EFN79167.1"/>
    <property type="molecule type" value="Genomic_DNA"/>
</dbReference>
<dbReference type="InParanoid" id="E2BYR7"/>
<sequence>MTEGDILIGNLLLLRRNIADGVTAQLTRWKSTQSSCEKDNRSRKSPRCIEDHQQAAEPCGKTLERCSDGLETAEGSQPSSCGDLLNQREYHRSIGSACPIYLCKPEQYNDRRACDSPTCDSTARDSHECSQSEVADADAGRVISCKRWASGKAATDGEIRRRCRPKPCASPHPSDREEEKCPPSHTPADRDGEEAEDAKRDEPERSETVSQQCPDSEVPRLEGIGTSLEQEAPCAKDRTSSKCPISDPYEDQTKLDPPPPRQQHWSENPPAYCEHCPKKTCKATVEPSPMMFVPHEMIRRKSRAKDAESPCCASNANKAEDEAEAKPEETCATPREASSRRRAFAEDKCADSPELLAAVGEAKPKPSRWFPALTRLGRCRAKKLRKKFAVSDDNDCKPNVASLKYRLSKCLRMGGMRKIRDCESSKARRKRWALLSLRRCSASRETATRRTGKRIESSCNGRAQRRHEVCLRIFRKRNRQLDPCLPPIAELRQPRAGQTESCPSKLFKSTVNGGVELSPRLGRPCPFDYGPAERPVTETKSYPTKMDECRTARVEGPRKRRKSTRRRRC</sequence>
<feature type="region of interest" description="Disordered" evidence="1">
    <location>
        <begin position="526"/>
        <end position="569"/>
    </location>
</feature>
<reference evidence="2 3" key="1">
    <citation type="journal article" date="2010" name="Science">
        <title>Genomic comparison of the ants Camponotus floridanus and Harpegnathos saltator.</title>
        <authorList>
            <person name="Bonasio R."/>
            <person name="Zhang G."/>
            <person name="Ye C."/>
            <person name="Mutti N.S."/>
            <person name="Fang X."/>
            <person name="Qin N."/>
            <person name="Donahue G."/>
            <person name="Yang P."/>
            <person name="Li Q."/>
            <person name="Li C."/>
            <person name="Zhang P."/>
            <person name="Huang Z."/>
            <person name="Berger S.L."/>
            <person name="Reinberg D."/>
            <person name="Wang J."/>
            <person name="Liebig J."/>
        </authorList>
    </citation>
    <scope>NUCLEOTIDE SEQUENCE [LARGE SCALE GENOMIC DNA]</scope>
    <source>
        <strain evidence="2 3">R22 G/1</strain>
    </source>
</reference>
<evidence type="ECO:0000256" key="1">
    <source>
        <dbReference type="SAM" id="MobiDB-lite"/>
    </source>
</evidence>
<name>E2BYR7_HARSA</name>
<feature type="region of interest" description="Disordered" evidence="1">
    <location>
        <begin position="304"/>
        <end position="339"/>
    </location>
</feature>
<proteinExistence type="predicted"/>
<feature type="compositionally biased region" description="Basic and acidic residues" evidence="1">
    <location>
        <begin position="318"/>
        <end position="329"/>
    </location>
</feature>
<evidence type="ECO:0000313" key="2">
    <source>
        <dbReference type="EMBL" id="EFN79167.1"/>
    </source>
</evidence>
<feature type="compositionally biased region" description="Basic residues" evidence="1">
    <location>
        <begin position="558"/>
        <end position="569"/>
    </location>
</feature>
<dbReference type="AlphaFoldDB" id="E2BYR7"/>
<organism evidence="3">
    <name type="scientific">Harpegnathos saltator</name>
    <name type="common">Jerdon's jumping ant</name>
    <dbReference type="NCBI Taxonomy" id="610380"/>
    <lineage>
        <taxon>Eukaryota</taxon>
        <taxon>Metazoa</taxon>
        <taxon>Ecdysozoa</taxon>
        <taxon>Arthropoda</taxon>
        <taxon>Hexapoda</taxon>
        <taxon>Insecta</taxon>
        <taxon>Pterygota</taxon>
        <taxon>Neoptera</taxon>
        <taxon>Endopterygota</taxon>
        <taxon>Hymenoptera</taxon>
        <taxon>Apocrita</taxon>
        <taxon>Aculeata</taxon>
        <taxon>Formicoidea</taxon>
        <taxon>Formicidae</taxon>
        <taxon>Ponerinae</taxon>
        <taxon>Ponerini</taxon>
        <taxon>Harpegnathos</taxon>
    </lineage>
</organism>
<keyword evidence="3" id="KW-1185">Reference proteome</keyword>
<feature type="region of interest" description="Disordered" evidence="1">
    <location>
        <begin position="160"/>
        <end position="269"/>
    </location>
</feature>
<feature type="compositionally biased region" description="Basic and acidic residues" evidence="1">
    <location>
        <begin position="197"/>
        <end position="207"/>
    </location>
</feature>
<accession>E2BYR7</accession>
<protein>
    <submittedName>
        <fullName evidence="2">Uncharacterized protein</fullName>
    </submittedName>
</protein>
<evidence type="ECO:0000313" key="3">
    <source>
        <dbReference type="Proteomes" id="UP000008237"/>
    </source>
</evidence>
<dbReference type="Proteomes" id="UP000008237">
    <property type="component" value="Unassembled WGS sequence"/>
</dbReference>
<feature type="compositionally biased region" description="Basic and acidic residues" evidence="1">
    <location>
        <begin position="545"/>
        <end position="557"/>
    </location>
</feature>
<gene>
    <name evidence="2" type="ORF">EAI_14046</name>
</gene>
<feature type="compositionally biased region" description="Basic and acidic residues" evidence="1">
    <location>
        <begin position="173"/>
        <end position="190"/>
    </location>
</feature>